<comment type="pathway">
    <text evidence="3">Porphyrin-containing compound metabolism; protoheme biosynthesis.</text>
</comment>
<dbReference type="Proteomes" id="UP001143328">
    <property type="component" value="Unassembled WGS sequence"/>
</dbReference>
<dbReference type="Gene3D" id="1.25.40.10">
    <property type="entry name" value="Tetratricopeptide repeat domain"/>
    <property type="match status" value="2"/>
</dbReference>
<dbReference type="InterPro" id="IPR005254">
    <property type="entry name" value="Heme_biosyn_assoc_TPR_pro"/>
</dbReference>
<gene>
    <name evidence="12" type="ORF">GCM10017655_06330</name>
</gene>
<dbReference type="GO" id="GO:0042168">
    <property type="term" value="P:heme metabolic process"/>
    <property type="evidence" value="ECO:0007669"/>
    <property type="project" value="InterPro"/>
</dbReference>
<dbReference type="GO" id="GO:0005886">
    <property type="term" value="C:plasma membrane"/>
    <property type="evidence" value="ECO:0007669"/>
    <property type="project" value="UniProtKB-SubCell"/>
</dbReference>
<evidence type="ECO:0000256" key="10">
    <source>
        <dbReference type="SAM" id="Phobius"/>
    </source>
</evidence>
<dbReference type="GO" id="GO:0006779">
    <property type="term" value="P:porphyrin-containing compound biosynthetic process"/>
    <property type="evidence" value="ECO:0007669"/>
    <property type="project" value="UniProtKB-KW"/>
</dbReference>
<dbReference type="NCBIfam" id="TIGR00540">
    <property type="entry name" value="TPR_hemY_coli"/>
    <property type="match status" value="1"/>
</dbReference>
<evidence type="ECO:0000313" key="13">
    <source>
        <dbReference type="Proteomes" id="UP001143328"/>
    </source>
</evidence>
<dbReference type="Pfam" id="PF07219">
    <property type="entry name" value="HemY_N"/>
    <property type="match status" value="1"/>
</dbReference>
<evidence type="ECO:0000313" key="12">
    <source>
        <dbReference type="EMBL" id="GLK87571.1"/>
    </source>
</evidence>
<evidence type="ECO:0000256" key="2">
    <source>
        <dbReference type="ARBA" id="ARBA00004429"/>
    </source>
</evidence>
<feature type="domain" description="HemY N-terminal" evidence="11">
    <location>
        <begin position="27"/>
        <end position="133"/>
    </location>
</feature>
<evidence type="ECO:0000256" key="7">
    <source>
        <dbReference type="ARBA" id="ARBA00022989"/>
    </source>
</evidence>
<evidence type="ECO:0000256" key="4">
    <source>
        <dbReference type="ARBA" id="ARBA00022475"/>
    </source>
</evidence>
<evidence type="ECO:0000256" key="9">
    <source>
        <dbReference type="ARBA" id="ARBA00023244"/>
    </source>
</evidence>
<keyword evidence="13" id="KW-1185">Reference proteome</keyword>
<dbReference type="AlphaFoldDB" id="A0A9W6K146"/>
<dbReference type="InterPro" id="IPR019734">
    <property type="entry name" value="TPR_rpt"/>
</dbReference>
<keyword evidence="5" id="KW-0997">Cell inner membrane</keyword>
<keyword evidence="6 10" id="KW-0812">Transmembrane</keyword>
<reference evidence="12" key="2">
    <citation type="submission" date="2023-01" db="EMBL/GenBank/DDBJ databases">
        <authorList>
            <person name="Sun Q."/>
            <person name="Evtushenko L."/>
        </authorList>
    </citation>
    <scope>NUCLEOTIDE SEQUENCE</scope>
    <source>
        <strain evidence="12">VKM B-2935</strain>
    </source>
</reference>
<comment type="caution">
    <text evidence="12">The sequence shown here is derived from an EMBL/GenBank/DDBJ whole genome shotgun (WGS) entry which is preliminary data.</text>
</comment>
<comment type="function">
    <text evidence="1">Involved in a late step of protoheme IX synthesis.</text>
</comment>
<feature type="transmembrane region" description="Helical" evidence="10">
    <location>
        <begin position="45"/>
        <end position="73"/>
    </location>
</feature>
<dbReference type="EMBL" id="BSFN01000001">
    <property type="protein sequence ID" value="GLK87571.1"/>
    <property type="molecule type" value="Genomic_DNA"/>
</dbReference>
<reference evidence="12" key="1">
    <citation type="journal article" date="2014" name="Int. J. Syst. Evol. Microbiol.">
        <title>Complete genome sequence of Corynebacterium casei LMG S-19264T (=DSM 44701T), isolated from a smear-ripened cheese.</title>
        <authorList>
            <consortium name="US DOE Joint Genome Institute (JGI-PGF)"/>
            <person name="Walter F."/>
            <person name="Albersmeier A."/>
            <person name="Kalinowski J."/>
            <person name="Ruckert C."/>
        </authorList>
    </citation>
    <scope>NUCLEOTIDE SEQUENCE</scope>
    <source>
        <strain evidence="12">VKM B-2935</strain>
    </source>
</reference>
<protein>
    <submittedName>
        <fullName evidence="12">Heme biosynthesis protein HemY</fullName>
    </submittedName>
</protein>
<dbReference type="RefSeq" id="WP_271193811.1">
    <property type="nucleotide sequence ID" value="NZ_BSFN01000001.1"/>
</dbReference>
<evidence type="ECO:0000256" key="8">
    <source>
        <dbReference type="ARBA" id="ARBA00023136"/>
    </source>
</evidence>
<evidence type="ECO:0000256" key="3">
    <source>
        <dbReference type="ARBA" id="ARBA00004744"/>
    </source>
</evidence>
<keyword evidence="4" id="KW-1003">Cell membrane</keyword>
<proteinExistence type="predicted"/>
<keyword evidence="9" id="KW-0627">Porphyrin biosynthesis</keyword>
<evidence type="ECO:0000256" key="6">
    <source>
        <dbReference type="ARBA" id="ARBA00022692"/>
    </source>
</evidence>
<name>A0A9W6K146_9PSED</name>
<evidence type="ECO:0000256" key="5">
    <source>
        <dbReference type="ARBA" id="ARBA00022519"/>
    </source>
</evidence>
<dbReference type="InterPro" id="IPR011990">
    <property type="entry name" value="TPR-like_helical_dom_sf"/>
</dbReference>
<dbReference type="InterPro" id="IPR010817">
    <property type="entry name" value="HemY_N"/>
</dbReference>
<dbReference type="SMART" id="SM00028">
    <property type="entry name" value="TPR"/>
    <property type="match status" value="2"/>
</dbReference>
<accession>A0A9W6K146</accession>
<keyword evidence="8 10" id="KW-0472">Membrane</keyword>
<evidence type="ECO:0000259" key="11">
    <source>
        <dbReference type="Pfam" id="PF07219"/>
    </source>
</evidence>
<evidence type="ECO:0000256" key="1">
    <source>
        <dbReference type="ARBA" id="ARBA00002962"/>
    </source>
</evidence>
<sequence length="413" mass="46051">MRRALLILLLLVALAVLIGLAVVEDPGYVLIAYKNFRYESSLWAAVTVIAVLALAVYLVRLLLSLVLVSGGVVNPWSRRNRQRRVQLASEQGLLDLAEGRWARAVRHLQRAADGERQPLIYYLGAARAANELGEYEQSDGFLEKALERQPHAELAIALAHAELQQARGQTEAALETLQVMRDRHPHHRQVLKHLQQVHQQRGDWPAVIALLPDLRKDKVLGDAELTALEQQAWSARLASAANDGLNDGEIALQPLTQAWQHLSKSQRGEPQLVAVYAEQLRVLGAPEEAEEVLRAAIARQYDSRLVELYGLVRGRDVAKQLQTAEGWLKANPTDPVLLLCLGRLCLQNHLWGKAREYFESSLSFARHPQACAELARLLAQLGEVQRSNELFQEGLSLLDQRLPNLPLPKTVSA</sequence>
<keyword evidence="7 10" id="KW-1133">Transmembrane helix</keyword>
<dbReference type="SUPFAM" id="SSF48452">
    <property type="entry name" value="TPR-like"/>
    <property type="match status" value="1"/>
</dbReference>
<comment type="subcellular location">
    <subcellularLocation>
        <location evidence="2">Cell inner membrane</location>
        <topology evidence="2">Multi-pass membrane protein</topology>
    </subcellularLocation>
</comment>
<organism evidence="12 13">
    <name type="scientific">Pseudomonas turukhanskensis</name>
    <dbReference type="NCBI Taxonomy" id="1806536"/>
    <lineage>
        <taxon>Bacteria</taxon>
        <taxon>Pseudomonadati</taxon>
        <taxon>Pseudomonadota</taxon>
        <taxon>Gammaproteobacteria</taxon>
        <taxon>Pseudomonadales</taxon>
        <taxon>Pseudomonadaceae</taxon>
        <taxon>Pseudomonas</taxon>
    </lineage>
</organism>